<dbReference type="CDD" id="cd01926">
    <property type="entry name" value="cyclophilin_ABH_like"/>
    <property type="match status" value="1"/>
</dbReference>
<dbReference type="PROSITE" id="PS50072">
    <property type="entry name" value="CSA_PPIASE_2"/>
    <property type="match status" value="1"/>
</dbReference>
<keyword evidence="4" id="KW-0413">Isomerase</keyword>
<evidence type="ECO:0000256" key="4">
    <source>
        <dbReference type="ARBA" id="ARBA00023235"/>
    </source>
</evidence>
<sequence>MSDLAPSTLYKEHELEKGHTSVWGSWFDPDAKKWGFACCRSLERRTRCSLLPEEEGESVPEDSTLSLHARVKRPRVYFEITIGFSPAGRIVMELRPDVVPDTAENFRCLCTGERGLGASGKPLHYKGSKFHRIVQGFMCQGGDITMGDGTGGESIYGERFPDENFKLEHTAAGVLSMANSGPNTNRSQFFICSSASEFLDAKHVVFGRVVEGLDIVMRMDQAGSESGRVTLPITISDCGLGRRVSEETLGGAGLRAARAQSCRRAQCGPSQGQQWSGAAGGRESGKEADSGFTRWGLVRKQRRQGRRQGWQGNRQRRFARHVGLGLGVGANGW</sequence>
<feature type="region of interest" description="Disordered" evidence="5">
    <location>
        <begin position="267"/>
        <end position="292"/>
    </location>
</feature>
<feature type="compositionally biased region" description="Low complexity" evidence="5">
    <location>
        <begin position="267"/>
        <end position="277"/>
    </location>
</feature>
<gene>
    <name evidence="7" type="ORF">PGLA1383_LOCUS55310</name>
</gene>
<keyword evidence="3" id="KW-0697">Rotamase</keyword>
<feature type="non-terminal residue" evidence="7">
    <location>
        <position position="333"/>
    </location>
</feature>
<dbReference type="GO" id="GO:0005737">
    <property type="term" value="C:cytoplasm"/>
    <property type="evidence" value="ECO:0007669"/>
    <property type="project" value="TreeGrafter"/>
</dbReference>
<dbReference type="FunFam" id="2.40.100.10:FF:000022">
    <property type="entry name" value="Peptidyl-prolyl cis-trans isomerase CYP95"/>
    <property type="match status" value="1"/>
</dbReference>
<proteinExistence type="predicted"/>
<evidence type="ECO:0000259" key="6">
    <source>
        <dbReference type="PROSITE" id="PS50072"/>
    </source>
</evidence>
<dbReference type="AlphaFoldDB" id="A0A813HRT4"/>
<dbReference type="Gene3D" id="2.40.100.10">
    <property type="entry name" value="Cyclophilin-like"/>
    <property type="match status" value="1"/>
</dbReference>
<dbReference type="EC" id="5.2.1.8" evidence="2"/>
<evidence type="ECO:0000256" key="5">
    <source>
        <dbReference type="SAM" id="MobiDB-lite"/>
    </source>
</evidence>
<dbReference type="PRINTS" id="PR00153">
    <property type="entry name" value="CSAPPISMRASE"/>
</dbReference>
<dbReference type="InterPro" id="IPR002130">
    <property type="entry name" value="Cyclophilin-type_PPIase_dom"/>
</dbReference>
<dbReference type="GO" id="GO:0016018">
    <property type="term" value="F:cyclosporin A binding"/>
    <property type="evidence" value="ECO:0007669"/>
    <property type="project" value="TreeGrafter"/>
</dbReference>
<evidence type="ECO:0000256" key="1">
    <source>
        <dbReference type="ARBA" id="ARBA00000971"/>
    </source>
</evidence>
<name>A0A813HRT4_POLGL</name>
<dbReference type="Pfam" id="PF00160">
    <property type="entry name" value="Pro_isomerase"/>
    <property type="match status" value="1"/>
</dbReference>
<dbReference type="PANTHER" id="PTHR11071">
    <property type="entry name" value="PEPTIDYL-PROLYL CIS-TRANS ISOMERASE"/>
    <property type="match status" value="1"/>
</dbReference>
<dbReference type="OrthoDB" id="193499at2759"/>
<dbReference type="SUPFAM" id="SSF50891">
    <property type="entry name" value="Cyclophilin-like"/>
    <property type="match status" value="1"/>
</dbReference>
<dbReference type="PANTHER" id="PTHR11071:SF561">
    <property type="entry name" value="PEPTIDYL-PROLYL CIS-TRANS ISOMERASE D-RELATED"/>
    <property type="match status" value="1"/>
</dbReference>
<evidence type="ECO:0000313" key="8">
    <source>
        <dbReference type="Proteomes" id="UP000654075"/>
    </source>
</evidence>
<feature type="domain" description="PPIase cyclophilin-type" evidence="6">
    <location>
        <begin position="77"/>
        <end position="240"/>
    </location>
</feature>
<accession>A0A813HRT4</accession>
<evidence type="ECO:0000256" key="3">
    <source>
        <dbReference type="ARBA" id="ARBA00023110"/>
    </source>
</evidence>
<dbReference type="InterPro" id="IPR020892">
    <property type="entry name" value="Cyclophilin-type_PPIase_CS"/>
</dbReference>
<dbReference type="InterPro" id="IPR029000">
    <property type="entry name" value="Cyclophilin-like_dom_sf"/>
</dbReference>
<organism evidence="7 8">
    <name type="scientific">Polarella glacialis</name>
    <name type="common">Dinoflagellate</name>
    <dbReference type="NCBI Taxonomy" id="89957"/>
    <lineage>
        <taxon>Eukaryota</taxon>
        <taxon>Sar</taxon>
        <taxon>Alveolata</taxon>
        <taxon>Dinophyceae</taxon>
        <taxon>Suessiales</taxon>
        <taxon>Suessiaceae</taxon>
        <taxon>Polarella</taxon>
    </lineage>
</organism>
<comment type="caution">
    <text evidence="7">The sequence shown here is derived from an EMBL/GenBank/DDBJ whole genome shotgun (WGS) entry which is preliminary data.</text>
</comment>
<evidence type="ECO:0000313" key="7">
    <source>
        <dbReference type="EMBL" id="CAE8640447.1"/>
    </source>
</evidence>
<dbReference type="Proteomes" id="UP000654075">
    <property type="component" value="Unassembled WGS sequence"/>
</dbReference>
<dbReference type="GO" id="GO:0003755">
    <property type="term" value="F:peptidyl-prolyl cis-trans isomerase activity"/>
    <property type="evidence" value="ECO:0007669"/>
    <property type="project" value="UniProtKB-KW"/>
</dbReference>
<dbReference type="GO" id="GO:0006457">
    <property type="term" value="P:protein folding"/>
    <property type="evidence" value="ECO:0007669"/>
    <property type="project" value="InterPro"/>
</dbReference>
<protein>
    <recommendedName>
        <fullName evidence="2">peptidylprolyl isomerase</fullName>
        <ecNumber evidence="2">5.2.1.8</ecNumber>
    </recommendedName>
</protein>
<dbReference type="PROSITE" id="PS00170">
    <property type="entry name" value="CSA_PPIASE_1"/>
    <property type="match status" value="1"/>
</dbReference>
<comment type="catalytic activity">
    <reaction evidence="1">
        <text>[protein]-peptidylproline (omega=180) = [protein]-peptidylproline (omega=0)</text>
        <dbReference type="Rhea" id="RHEA:16237"/>
        <dbReference type="Rhea" id="RHEA-COMP:10747"/>
        <dbReference type="Rhea" id="RHEA-COMP:10748"/>
        <dbReference type="ChEBI" id="CHEBI:83833"/>
        <dbReference type="ChEBI" id="CHEBI:83834"/>
        <dbReference type="EC" id="5.2.1.8"/>
    </reaction>
</comment>
<reference evidence="7" key="1">
    <citation type="submission" date="2021-02" db="EMBL/GenBank/DDBJ databases">
        <authorList>
            <person name="Dougan E. K."/>
            <person name="Rhodes N."/>
            <person name="Thang M."/>
            <person name="Chan C."/>
        </authorList>
    </citation>
    <scope>NUCLEOTIDE SEQUENCE</scope>
</reference>
<dbReference type="EMBL" id="CAJNNV010032593">
    <property type="protein sequence ID" value="CAE8640447.1"/>
    <property type="molecule type" value="Genomic_DNA"/>
</dbReference>
<keyword evidence="8" id="KW-1185">Reference proteome</keyword>
<evidence type="ECO:0000256" key="2">
    <source>
        <dbReference type="ARBA" id="ARBA00013194"/>
    </source>
</evidence>